<comment type="similarity">
    <text evidence="3">Belongs to the REXO4 family.</text>
</comment>
<dbReference type="PANTHER" id="PTHR19868">
    <property type="entry name" value="RECEPTOR FOR ACTIVATED PROTEIN KINASE C RACK1"/>
    <property type="match status" value="1"/>
</dbReference>
<dbReference type="CDD" id="cd00200">
    <property type="entry name" value="WD40"/>
    <property type="match status" value="1"/>
</dbReference>
<dbReference type="InterPro" id="IPR045223">
    <property type="entry name" value="RACK1-like"/>
</dbReference>
<dbReference type="FunFam" id="3.30.420.10:FF:000007">
    <property type="entry name" value="Interferon-stimulated exonuclease gene 20"/>
    <property type="match status" value="1"/>
</dbReference>
<dbReference type="InterPro" id="IPR020472">
    <property type="entry name" value="WD40_PAC1"/>
</dbReference>
<keyword evidence="9" id="KW-0269">Exonuclease</keyword>
<protein>
    <recommendedName>
        <fullName evidence="4">RNA exonuclease 4</fullName>
    </recommendedName>
    <alternativeName>
        <fullName evidence="11">Small ribosomal subunit protein RACK1</fullName>
    </alternativeName>
</protein>
<dbReference type="InterPro" id="IPR036397">
    <property type="entry name" value="RNaseH_sf"/>
</dbReference>
<dbReference type="SMART" id="SM00479">
    <property type="entry name" value="EXOIII"/>
    <property type="match status" value="1"/>
</dbReference>
<evidence type="ECO:0000313" key="16">
    <source>
        <dbReference type="Proteomes" id="UP001175271"/>
    </source>
</evidence>
<evidence type="ECO:0000256" key="2">
    <source>
        <dbReference type="ARBA" id="ARBA00007253"/>
    </source>
</evidence>
<dbReference type="SUPFAM" id="SSF53098">
    <property type="entry name" value="Ribonuclease H-like"/>
    <property type="match status" value="1"/>
</dbReference>
<evidence type="ECO:0000256" key="5">
    <source>
        <dbReference type="ARBA" id="ARBA00022574"/>
    </source>
</evidence>
<evidence type="ECO:0000256" key="3">
    <source>
        <dbReference type="ARBA" id="ARBA00010489"/>
    </source>
</evidence>
<dbReference type="FunFam" id="2.130.10.10:FF:000615">
    <property type="entry name" value="Receptor for activated C kinase 1"/>
    <property type="match status" value="1"/>
</dbReference>
<dbReference type="EMBL" id="JAUCMV010000001">
    <property type="protein sequence ID" value="KAK0428492.1"/>
    <property type="molecule type" value="Genomic_DNA"/>
</dbReference>
<sequence length="609" mass="67401">MSSSALQLSLEASLEGHTDWVTQVTPSPAGNNQIITASRDKTLICWQLDTDSTGQLQYSIKKRLIGHSHFVSDVAVSNDGKYAISSSWDKTLRLWDVDLGESMKTFVGHRKDVLSVCFSLDNRQIISGSRDGSVKVWNTIGQCKMDFSGFDRCGHRDWVSSVRFIPKSDDLMVVSGSWDRKVKVWDLYDARNETDHVGHTGYVNTVCVSPDGSLCASGGKDGNAMLWDLNDEKHLYTLNGNGIINQLTFSPNRYWLCGAVGDTIKVWDLENKQLVDEAKVHTSESKGKAAEVLTLAWMPDGQRLIAGYTDGVVRIFRVMTTVAALQVSSFATSGVLLSPNSNQGDQWSAVELLIRASALDHAMKDKRIFSENWRQLQTEIAGSSANSTSRTKKTTSTKKKKNVPNKKQQKQFAAKVAEAKGSATVVDPSDIFKNGKKQLLGIDCEYVGAGPDAKIDVLARVSVVDEEGICVYDKYVAPTQQITDYRTEVSGIRASDLVNAVPFDTVRSEINEIIDGNIVVGHALHNDFRVLQLNHPKNKTRDTAKYRLIQKKCGLPGRSPSLKLIAQKLLGLSIQSGEHSSVEDAKVAMAAYRMFKNPWEQMVKQKYRD</sequence>
<feature type="repeat" description="WD" evidence="12">
    <location>
        <begin position="152"/>
        <end position="195"/>
    </location>
</feature>
<organism evidence="15 16">
    <name type="scientific">Steinernema hermaphroditum</name>
    <dbReference type="NCBI Taxonomy" id="289476"/>
    <lineage>
        <taxon>Eukaryota</taxon>
        <taxon>Metazoa</taxon>
        <taxon>Ecdysozoa</taxon>
        <taxon>Nematoda</taxon>
        <taxon>Chromadorea</taxon>
        <taxon>Rhabditida</taxon>
        <taxon>Tylenchina</taxon>
        <taxon>Panagrolaimomorpha</taxon>
        <taxon>Strongyloidoidea</taxon>
        <taxon>Steinernematidae</taxon>
        <taxon>Steinernema</taxon>
    </lineage>
</organism>
<keyword evidence="10" id="KW-0539">Nucleus</keyword>
<feature type="repeat" description="WD" evidence="12">
    <location>
        <begin position="285"/>
        <end position="318"/>
    </location>
</feature>
<feature type="repeat" description="WD" evidence="12">
    <location>
        <begin position="14"/>
        <end position="56"/>
    </location>
</feature>
<dbReference type="GO" id="GO:0006364">
    <property type="term" value="P:rRNA processing"/>
    <property type="evidence" value="ECO:0007669"/>
    <property type="project" value="InterPro"/>
</dbReference>
<dbReference type="InterPro" id="IPR012337">
    <property type="entry name" value="RNaseH-like_sf"/>
</dbReference>
<dbReference type="PROSITE" id="PS50082">
    <property type="entry name" value="WD_REPEATS_2"/>
    <property type="match status" value="6"/>
</dbReference>
<dbReference type="Gene3D" id="3.30.420.10">
    <property type="entry name" value="Ribonuclease H-like superfamily/Ribonuclease H"/>
    <property type="match status" value="1"/>
</dbReference>
<dbReference type="Gene3D" id="2.130.10.10">
    <property type="entry name" value="YVTN repeat-like/Quinoprotein amine dehydrogenase"/>
    <property type="match status" value="1"/>
</dbReference>
<dbReference type="Pfam" id="PF12894">
    <property type="entry name" value="ANAPC4_WD40"/>
    <property type="match status" value="1"/>
</dbReference>
<dbReference type="Pfam" id="PF00400">
    <property type="entry name" value="WD40"/>
    <property type="match status" value="6"/>
</dbReference>
<dbReference type="InterPro" id="IPR015943">
    <property type="entry name" value="WD40/YVTN_repeat-like_dom_sf"/>
</dbReference>
<proteinExistence type="inferred from homology"/>
<evidence type="ECO:0000256" key="11">
    <source>
        <dbReference type="ARBA" id="ARBA00035297"/>
    </source>
</evidence>
<comment type="subcellular location">
    <subcellularLocation>
        <location evidence="1">Nucleus</location>
    </subcellularLocation>
</comment>
<dbReference type="Proteomes" id="UP001175271">
    <property type="component" value="Unassembled WGS sequence"/>
</dbReference>
<gene>
    <name evidence="15" type="ORF">QR680_010835</name>
</gene>
<dbReference type="PROSITE" id="PS50294">
    <property type="entry name" value="WD_REPEATS_REGION"/>
    <property type="match status" value="5"/>
</dbReference>
<dbReference type="InterPro" id="IPR019775">
    <property type="entry name" value="WD40_repeat_CS"/>
</dbReference>
<name>A0AA39MBU5_9BILA</name>
<dbReference type="PRINTS" id="PR00320">
    <property type="entry name" value="GPROTEINBRPT"/>
</dbReference>
<keyword evidence="5 12" id="KW-0853">WD repeat</keyword>
<feature type="region of interest" description="Disordered" evidence="13">
    <location>
        <begin position="380"/>
        <end position="411"/>
    </location>
</feature>
<evidence type="ECO:0000259" key="14">
    <source>
        <dbReference type="SMART" id="SM00479"/>
    </source>
</evidence>
<keyword evidence="6" id="KW-0540">Nuclease</keyword>
<dbReference type="CDD" id="cd06144">
    <property type="entry name" value="REX4_like"/>
    <property type="match status" value="1"/>
</dbReference>
<comment type="caution">
    <text evidence="15">The sequence shown here is derived from an EMBL/GenBank/DDBJ whole genome shotgun (WGS) entry which is preliminary data.</text>
</comment>
<dbReference type="SUPFAM" id="SSF50978">
    <property type="entry name" value="WD40 repeat-like"/>
    <property type="match status" value="1"/>
</dbReference>
<evidence type="ECO:0000313" key="15">
    <source>
        <dbReference type="EMBL" id="KAK0428492.1"/>
    </source>
</evidence>
<feature type="repeat" description="WD" evidence="12">
    <location>
        <begin position="196"/>
        <end position="237"/>
    </location>
</feature>
<evidence type="ECO:0000256" key="10">
    <source>
        <dbReference type="ARBA" id="ARBA00023242"/>
    </source>
</evidence>
<comment type="similarity">
    <text evidence="2">Belongs to the WD repeat G protein beta family. Ribosomal protein RACK1 subfamily.</text>
</comment>
<feature type="domain" description="Exonuclease" evidence="14">
    <location>
        <begin position="438"/>
        <end position="601"/>
    </location>
</feature>
<dbReference type="Pfam" id="PF00929">
    <property type="entry name" value="RNase_T"/>
    <property type="match status" value="1"/>
</dbReference>
<keyword evidence="8" id="KW-0378">Hydrolase</keyword>
<evidence type="ECO:0000256" key="7">
    <source>
        <dbReference type="ARBA" id="ARBA00022737"/>
    </source>
</evidence>
<feature type="compositionally biased region" description="Basic residues" evidence="13">
    <location>
        <begin position="390"/>
        <end position="409"/>
    </location>
</feature>
<dbReference type="InterPro" id="IPR036322">
    <property type="entry name" value="WD40_repeat_dom_sf"/>
</dbReference>
<dbReference type="GO" id="GO:0043022">
    <property type="term" value="F:ribosome binding"/>
    <property type="evidence" value="ECO:0007669"/>
    <property type="project" value="InterPro"/>
</dbReference>
<evidence type="ECO:0000256" key="1">
    <source>
        <dbReference type="ARBA" id="ARBA00004123"/>
    </source>
</evidence>
<evidence type="ECO:0000256" key="6">
    <source>
        <dbReference type="ARBA" id="ARBA00022722"/>
    </source>
</evidence>
<evidence type="ECO:0000256" key="12">
    <source>
        <dbReference type="PROSITE-ProRule" id="PRU00221"/>
    </source>
</evidence>
<feature type="repeat" description="WD" evidence="12">
    <location>
        <begin position="64"/>
        <end position="105"/>
    </location>
</feature>
<accession>A0AA39MBU5</accession>
<evidence type="ECO:0000256" key="8">
    <source>
        <dbReference type="ARBA" id="ARBA00022801"/>
    </source>
</evidence>
<keyword evidence="7" id="KW-0677">Repeat</keyword>
<reference evidence="15" key="1">
    <citation type="submission" date="2023-06" db="EMBL/GenBank/DDBJ databases">
        <title>Genomic analysis of the entomopathogenic nematode Steinernema hermaphroditum.</title>
        <authorList>
            <person name="Schwarz E.M."/>
            <person name="Heppert J.K."/>
            <person name="Baniya A."/>
            <person name="Schwartz H.T."/>
            <person name="Tan C.-H."/>
            <person name="Antoshechkin I."/>
            <person name="Sternberg P.W."/>
            <person name="Goodrich-Blair H."/>
            <person name="Dillman A.R."/>
        </authorList>
    </citation>
    <scope>NUCLEOTIDE SEQUENCE</scope>
    <source>
        <strain evidence="15">PS9179</strain>
        <tissue evidence="15">Whole animal</tissue>
    </source>
</reference>
<feature type="repeat" description="WD" evidence="12">
    <location>
        <begin position="106"/>
        <end position="138"/>
    </location>
</feature>
<evidence type="ECO:0000256" key="9">
    <source>
        <dbReference type="ARBA" id="ARBA00022839"/>
    </source>
</evidence>
<dbReference type="AlphaFoldDB" id="A0AA39MBU5"/>
<dbReference type="InterPro" id="IPR024977">
    <property type="entry name" value="Apc4-like_WD40_dom"/>
</dbReference>
<dbReference type="PROSITE" id="PS00678">
    <property type="entry name" value="WD_REPEATS_1"/>
    <property type="match status" value="3"/>
</dbReference>
<evidence type="ECO:0000256" key="4">
    <source>
        <dbReference type="ARBA" id="ARBA00016937"/>
    </source>
</evidence>
<keyword evidence="16" id="KW-1185">Reference proteome</keyword>
<dbReference type="GO" id="GO:0045182">
    <property type="term" value="F:translation regulator activity"/>
    <property type="evidence" value="ECO:0007669"/>
    <property type="project" value="InterPro"/>
</dbReference>
<dbReference type="GO" id="GO:0003676">
    <property type="term" value="F:nucleic acid binding"/>
    <property type="evidence" value="ECO:0007669"/>
    <property type="project" value="InterPro"/>
</dbReference>
<dbReference type="SMART" id="SM00320">
    <property type="entry name" value="WD40"/>
    <property type="match status" value="7"/>
</dbReference>
<dbReference type="InterPro" id="IPR013520">
    <property type="entry name" value="Ribonucl_H"/>
</dbReference>
<dbReference type="InterPro" id="IPR037431">
    <property type="entry name" value="REX4_DEDDh_dom"/>
</dbReference>
<evidence type="ECO:0000256" key="13">
    <source>
        <dbReference type="SAM" id="MobiDB-lite"/>
    </source>
</evidence>
<dbReference type="GO" id="GO:0005634">
    <property type="term" value="C:nucleus"/>
    <property type="evidence" value="ECO:0007669"/>
    <property type="project" value="UniProtKB-SubCell"/>
</dbReference>
<dbReference type="GO" id="GO:0008408">
    <property type="term" value="F:3'-5' exonuclease activity"/>
    <property type="evidence" value="ECO:0007669"/>
    <property type="project" value="InterPro"/>
</dbReference>
<dbReference type="InterPro" id="IPR001680">
    <property type="entry name" value="WD40_rpt"/>
</dbReference>